<dbReference type="PANTHER" id="PTHR48102:SF3">
    <property type="entry name" value="ATP-DEPENDENT PROTEASE ATPASE SUBUNIT HSLU"/>
    <property type="match status" value="1"/>
</dbReference>
<dbReference type="Pfam" id="PF07724">
    <property type="entry name" value="AAA_2"/>
    <property type="match status" value="1"/>
</dbReference>
<dbReference type="Pfam" id="PF10431">
    <property type="entry name" value="ClpB_D2-small"/>
    <property type="match status" value="1"/>
</dbReference>
<dbReference type="GO" id="GO:0009376">
    <property type="term" value="C:HslUV protease complex"/>
    <property type="evidence" value="ECO:0000318"/>
    <property type="project" value="GO_Central"/>
</dbReference>
<dbReference type="InterPro" id="IPR050052">
    <property type="entry name" value="ATP-dep_Clp_protease_ClpX"/>
</dbReference>
<feature type="domain" description="AAA+ ATPase" evidence="5">
    <location>
        <begin position="211"/>
        <end position="496"/>
    </location>
</feature>
<dbReference type="InterPro" id="IPR004491">
    <property type="entry name" value="HslU"/>
</dbReference>
<dbReference type="InterPro" id="IPR019489">
    <property type="entry name" value="Clp_ATPase_C"/>
</dbReference>
<dbReference type="Gene3D" id="3.40.50.300">
    <property type="entry name" value="P-loop containing nucleotide triphosphate hydrolases"/>
    <property type="match status" value="2"/>
</dbReference>
<sequence>MGAMAAVRPKAASMLKWSSCRDAVIGINRTTAASAFAGSKEGPSSSCCQPEVSTSYSEGHLWSREAPASERPSAKSVATSPAVFRTELLPRGLVFHKLAGHRVSSLLRIYPVGAVACERGFFTTSCSQDGVSGGGEASAVAVTSSAPPAPIIAEASTSDESLGTDMTPRQVVDALDRFIVGQADAKRAVAVALRNRWRRHKIPSPMKEEIVPKNILMIGPTGCGKTEIARRLAKLADAPFVKVEATKFTEVGFHGRDVDQIIRDLVEAAITLQKQKVRQRILSEVEAGVEEKLLDLLVGEKVGDAADDRRTRDTIRALLRAGKMENKTVDINLPAGGMRMALDNAGAGGLQPIMLHDLIVRVDKMFKSNKEKQRMTVADARTALQEVELEKHLNSDQITKDAVQSAEADGIVFIDEIDKIVISSDTRYGADASSEGVQRDLLPIIEGSVVATKYGNVSTDHILFVCSGAFHSCKPSDMLAELQGRLPIRVELKGLTRDDLYRILTEPEANMVKQQQMLMATEDITLTFSEDAIDEIATVAAEVNKSLDNIGARRLHTIIERVVEDISFNAPDRAGQEWVITREDVQKTVGDLLHKADFSKFVL</sequence>
<dbReference type="GO" id="GO:0005524">
    <property type="term" value="F:ATP binding"/>
    <property type="evidence" value="ECO:0000318"/>
    <property type="project" value="GO_Central"/>
</dbReference>
<evidence type="ECO:0000313" key="8">
    <source>
        <dbReference type="Proteomes" id="UP000054558"/>
    </source>
</evidence>
<dbReference type="NCBIfam" id="TIGR00390">
    <property type="entry name" value="hslU"/>
    <property type="match status" value="1"/>
</dbReference>
<evidence type="ECO:0000256" key="3">
    <source>
        <dbReference type="ARBA" id="ARBA00022840"/>
    </source>
</evidence>
<dbReference type="NCBIfam" id="NF003544">
    <property type="entry name" value="PRK05201.1"/>
    <property type="match status" value="1"/>
</dbReference>
<keyword evidence="7" id="KW-0645">Protease</keyword>
<dbReference type="EMBL" id="DF237019">
    <property type="protein sequence ID" value="GAQ81069.1"/>
    <property type="molecule type" value="Genomic_DNA"/>
</dbReference>
<keyword evidence="4" id="KW-0143">Chaperone</keyword>
<dbReference type="Pfam" id="PF00004">
    <property type="entry name" value="AAA"/>
    <property type="match status" value="1"/>
</dbReference>
<reference evidence="7 8" key="1">
    <citation type="journal article" date="2014" name="Nat. Commun.">
        <title>Klebsormidium flaccidum genome reveals primary factors for plant terrestrial adaptation.</title>
        <authorList>
            <person name="Hori K."/>
            <person name="Maruyama F."/>
            <person name="Fujisawa T."/>
            <person name="Togashi T."/>
            <person name="Yamamoto N."/>
            <person name="Seo M."/>
            <person name="Sato S."/>
            <person name="Yamada T."/>
            <person name="Mori H."/>
            <person name="Tajima N."/>
            <person name="Moriyama T."/>
            <person name="Ikeuchi M."/>
            <person name="Watanabe M."/>
            <person name="Wada H."/>
            <person name="Kobayashi K."/>
            <person name="Saito M."/>
            <person name="Masuda T."/>
            <person name="Sasaki-Sekimoto Y."/>
            <person name="Mashiguchi K."/>
            <person name="Awai K."/>
            <person name="Shimojima M."/>
            <person name="Masuda S."/>
            <person name="Iwai M."/>
            <person name="Nobusawa T."/>
            <person name="Narise T."/>
            <person name="Kondo S."/>
            <person name="Saito H."/>
            <person name="Sato R."/>
            <person name="Murakawa M."/>
            <person name="Ihara Y."/>
            <person name="Oshima-Yamada Y."/>
            <person name="Ohtaka K."/>
            <person name="Satoh M."/>
            <person name="Sonobe K."/>
            <person name="Ishii M."/>
            <person name="Ohtani R."/>
            <person name="Kanamori-Sato M."/>
            <person name="Honoki R."/>
            <person name="Miyazaki D."/>
            <person name="Mochizuki H."/>
            <person name="Umetsu J."/>
            <person name="Higashi K."/>
            <person name="Shibata D."/>
            <person name="Kamiya Y."/>
            <person name="Sato N."/>
            <person name="Nakamura Y."/>
            <person name="Tabata S."/>
            <person name="Ida S."/>
            <person name="Kurokawa K."/>
            <person name="Ohta H."/>
        </authorList>
    </citation>
    <scope>NUCLEOTIDE SEQUENCE [LARGE SCALE GENOMIC DNA]</scope>
    <source>
        <strain evidence="7 8">NIES-2285</strain>
    </source>
</reference>
<dbReference type="InterPro" id="IPR003959">
    <property type="entry name" value="ATPase_AAA_core"/>
</dbReference>
<organism evidence="7 8">
    <name type="scientific">Klebsormidium nitens</name>
    <name type="common">Green alga</name>
    <name type="synonym">Ulothrix nitens</name>
    <dbReference type="NCBI Taxonomy" id="105231"/>
    <lineage>
        <taxon>Eukaryota</taxon>
        <taxon>Viridiplantae</taxon>
        <taxon>Streptophyta</taxon>
        <taxon>Klebsormidiophyceae</taxon>
        <taxon>Klebsormidiales</taxon>
        <taxon>Klebsormidiaceae</taxon>
        <taxon>Klebsormidium</taxon>
    </lineage>
</organism>
<keyword evidence="3" id="KW-0067">ATP-binding</keyword>
<dbReference type="GO" id="GO:0051603">
    <property type="term" value="P:proteolysis involved in protein catabolic process"/>
    <property type="evidence" value="ECO:0000318"/>
    <property type="project" value="GO_Central"/>
</dbReference>
<dbReference type="CDD" id="cd19498">
    <property type="entry name" value="RecA-like_HslU"/>
    <property type="match status" value="1"/>
</dbReference>
<evidence type="ECO:0000256" key="1">
    <source>
        <dbReference type="ARBA" id="ARBA00009771"/>
    </source>
</evidence>
<keyword evidence="7" id="KW-0378">Hydrolase</keyword>
<evidence type="ECO:0000256" key="2">
    <source>
        <dbReference type="ARBA" id="ARBA00022741"/>
    </source>
</evidence>
<feature type="domain" description="Clp ATPase C-terminal" evidence="6">
    <location>
        <begin position="495"/>
        <end position="589"/>
    </location>
</feature>
<dbReference type="InterPro" id="IPR003593">
    <property type="entry name" value="AAA+_ATPase"/>
</dbReference>
<dbReference type="GO" id="GO:0016887">
    <property type="term" value="F:ATP hydrolysis activity"/>
    <property type="evidence" value="ECO:0000318"/>
    <property type="project" value="GO_Central"/>
</dbReference>
<dbReference type="SMART" id="SM00382">
    <property type="entry name" value="AAA"/>
    <property type="match status" value="1"/>
</dbReference>
<dbReference type="InterPro" id="IPR027417">
    <property type="entry name" value="P-loop_NTPase"/>
</dbReference>
<dbReference type="PANTHER" id="PTHR48102">
    <property type="entry name" value="ATP-DEPENDENT CLP PROTEASE ATP-BINDING SUBUNIT CLPX-LIKE, MITOCHONDRIAL-RELATED"/>
    <property type="match status" value="1"/>
</dbReference>
<dbReference type="GO" id="GO:0008233">
    <property type="term" value="F:peptidase activity"/>
    <property type="evidence" value="ECO:0007669"/>
    <property type="project" value="UniProtKB-KW"/>
</dbReference>
<dbReference type="STRING" id="105231.A0A1Y1HV47"/>
<dbReference type="OMA" id="YGMIKTD"/>
<dbReference type="Gene3D" id="1.10.8.60">
    <property type="match status" value="1"/>
</dbReference>
<proteinExistence type="inferred from homology"/>
<dbReference type="FunFam" id="3.40.50.300:FF:000220">
    <property type="entry name" value="ATP-dependent protease ATPase subunit HslU"/>
    <property type="match status" value="1"/>
</dbReference>
<keyword evidence="2" id="KW-0547">Nucleotide-binding</keyword>
<evidence type="ECO:0000256" key="4">
    <source>
        <dbReference type="ARBA" id="ARBA00023186"/>
    </source>
</evidence>
<dbReference type="AlphaFoldDB" id="A0A1Y1HV47"/>
<protein>
    <submittedName>
        <fullName evidence="7">ATP-dependent Clp protease</fullName>
    </submittedName>
</protein>
<evidence type="ECO:0000259" key="5">
    <source>
        <dbReference type="SMART" id="SM00382"/>
    </source>
</evidence>
<dbReference type="SUPFAM" id="SSF52540">
    <property type="entry name" value="P-loop containing nucleoside triphosphate hydrolases"/>
    <property type="match status" value="1"/>
</dbReference>
<comment type="similarity">
    <text evidence="1">Belongs to the ClpX chaperone family. HslU subfamily.</text>
</comment>
<dbReference type="OrthoDB" id="1721884at2759"/>
<dbReference type="Proteomes" id="UP000054558">
    <property type="component" value="Unassembled WGS sequence"/>
</dbReference>
<evidence type="ECO:0000259" key="6">
    <source>
        <dbReference type="SMART" id="SM01086"/>
    </source>
</evidence>
<dbReference type="SMART" id="SM01086">
    <property type="entry name" value="ClpB_D2-small"/>
    <property type="match status" value="1"/>
</dbReference>
<keyword evidence="8" id="KW-1185">Reference proteome</keyword>
<gene>
    <name evidence="7" type="ORF">KFL_000700050</name>
</gene>
<name>A0A1Y1HV47_KLENI</name>
<evidence type="ECO:0000313" key="7">
    <source>
        <dbReference type="EMBL" id="GAQ81069.1"/>
    </source>
</evidence>
<accession>A0A1Y1HV47</accession>